<proteinExistence type="inferred from homology"/>
<evidence type="ECO:0000313" key="5">
    <source>
        <dbReference type="Proteomes" id="UP001218218"/>
    </source>
</evidence>
<evidence type="ECO:0008006" key="6">
    <source>
        <dbReference type="Google" id="ProtNLM"/>
    </source>
</evidence>
<evidence type="ECO:0000313" key="4">
    <source>
        <dbReference type="EMBL" id="KAJ7328034.1"/>
    </source>
</evidence>
<protein>
    <recommendedName>
        <fullName evidence="6">DUF3494 domain-containing protein</fullName>
    </recommendedName>
</protein>
<sequence length="356" mass="37181">MAFAKIYFLKDLDGPQTTGVTISTGITLSGGPTDISGSFNQASNVAITLLGGAVHKNILWAIAGTITIGANATFQGNILAKTNVDVGTHAIDNGCIYAETAVHIQQATISCSVTPPLSSSTTPPPQSSTITATSTSTAPATTFTPLCTSTGTSCFTTAIENLNASIEAGDFLTFILTDTAEANFDNAKNTTMLTAQYMPGATPLPRRSTLAVRRCPTGVSPQLPPAAGVVEANTHHIRETRLPQIGLPPLIAERRLPAIWIAARRAEELHPAESELQEHEVHRMAEVEAEKRDVVGTDDDAVVIIRVDGEAVVVEMDLEVASQGDEAGGNDEGRGSTPRGWIDSSAASGGLCTFAT</sequence>
<dbReference type="Pfam" id="PF11999">
    <property type="entry name" value="Ice_binding"/>
    <property type="match status" value="1"/>
</dbReference>
<dbReference type="AlphaFoldDB" id="A0AAD6ZL79"/>
<evidence type="ECO:0000256" key="3">
    <source>
        <dbReference type="SAM" id="MobiDB-lite"/>
    </source>
</evidence>
<comment type="similarity">
    <text evidence="1">Belongs to the ice-binding protein family.</text>
</comment>
<feature type="region of interest" description="Disordered" evidence="3">
    <location>
        <begin position="320"/>
        <end position="342"/>
    </location>
</feature>
<comment type="caution">
    <text evidence="4">The sequence shown here is derived from an EMBL/GenBank/DDBJ whole genome shotgun (WGS) entry which is preliminary data.</text>
</comment>
<accession>A0AAD6ZL79</accession>
<gene>
    <name evidence="4" type="ORF">DFH08DRAFT_967791</name>
</gene>
<name>A0AAD6ZL79_9AGAR</name>
<feature type="region of interest" description="Disordered" evidence="3">
    <location>
        <begin position="114"/>
        <end position="139"/>
    </location>
</feature>
<reference evidence="4" key="1">
    <citation type="submission" date="2023-03" db="EMBL/GenBank/DDBJ databases">
        <title>Massive genome expansion in bonnet fungi (Mycena s.s.) driven by repeated elements and novel gene families across ecological guilds.</title>
        <authorList>
            <consortium name="Lawrence Berkeley National Laboratory"/>
            <person name="Harder C.B."/>
            <person name="Miyauchi S."/>
            <person name="Viragh M."/>
            <person name="Kuo A."/>
            <person name="Thoen E."/>
            <person name="Andreopoulos B."/>
            <person name="Lu D."/>
            <person name="Skrede I."/>
            <person name="Drula E."/>
            <person name="Henrissat B."/>
            <person name="Morin E."/>
            <person name="Kohler A."/>
            <person name="Barry K."/>
            <person name="LaButti K."/>
            <person name="Morin E."/>
            <person name="Salamov A."/>
            <person name="Lipzen A."/>
            <person name="Mereny Z."/>
            <person name="Hegedus B."/>
            <person name="Baldrian P."/>
            <person name="Stursova M."/>
            <person name="Weitz H."/>
            <person name="Taylor A."/>
            <person name="Grigoriev I.V."/>
            <person name="Nagy L.G."/>
            <person name="Martin F."/>
            <person name="Kauserud H."/>
        </authorList>
    </citation>
    <scope>NUCLEOTIDE SEQUENCE</scope>
    <source>
        <strain evidence="4">CBHHK002</strain>
    </source>
</reference>
<keyword evidence="2" id="KW-0732">Signal</keyword>
<dbReference type="EMBL" id="JARIHO010000040">
    <property type="protein sequence ID" value="KAJ7328034.1"/>
    <property type="molecule type" value="Genomic_DNA"/>
</dbReference>
<dbReference type="InterPro" id="IPR021884">
    <property type="entry name" value="Ice-bd_prot"/>
</dbReference>
<evidence type="ECO:0000256" key="1">
    <source>
        <dbReference type="ARBA" id="ARBA00005445"/>
    </source>
</evidence>
<dbReference type="Proteomes" id="UP001218218">
    <property type="component" value="Unassembled WGS sequence"/>
</dbReference>
<keyword evidence="5" id="KW-1185">Reference proteome</keyword>
<organism evidence="4 5">
    <name type="scientific">Mycena albidolilacea</name>
    <dbReference type="NCBI Taxonomy" id="1033008"/>
    <lineage>
        <taxon>Eukaryota</taxon>
        <taxon>Fungi</taxon>
        <taxon>Dikarya</taxon>
        <taxon>Basidiomycota</taxon>
        <taxon>Agaricomycotina</taxon>
        <taxon>Agaricomycetes</taxon>
        <taxon>Agaricomycetidae</taxon>
        <taxon>Agaricales</taxon>
        <taxon>Marasmiineae</taxon>
        <taxon>Mycenaceae</taxon>
        <taxon>Mycena</taxon>
    </lineage>
</organism>
<evidence type="ECO:0000256" key="2">
    <source>
        <dbReference type="ARBA" id="ARBA00022729"/>
    </source>
</evidence>